<evidence type="ECO:0000313" key="2">
    <source>
        <dbReference type="EMBL" id="TMQ55231.1"/>
    </source>
</evidence>
<reference evidence="2 3" key="1">
    <citation type="journal article" date="2019" name="Nat. Microbiol.">
        <title>Mediterranean grassland soil C-N compound turnover is dependent on rainfall and depth, and is mediated by genomically divergent microorganisms.</title>
        <authorList>
            <person name="Diamond S."/>
            <person name="Andeer P.F."/>
            <person name="Li Z."/>
            <person name="Crits-Christoph A."/>
            <person name="Burstein D."/>
            <person name="Anantharaman K."/>
            <person name="Lane K.R."/>
            <person name="Thomas B.C."/>
            <person name="Pan C."/>
            <person name="Northen T.R."/>
            <person name="Banfield J.F."/>
        </authorList>
    </citation>
    <scope>NUCLEOTIDE SEQUENCE [LARGE SCALE GENOMIC DNA]</scope>
    <source>
        <strain evidence="2">WS_2</strain>
    </source>
</reference>
<dbReference type="Proteomes" id="UP000317716">
    <property type="component" value="Unassembled WGS sequence"/>
</dbReference>
<proteinExistence type="predicted"/>
<keyword evidence="1" id="KW-0812">Transmembrane</keyword>
<feature type="transmembrane region" description="Helical" evidence="1">
    <location>
        <begin position="100"/>
        <end position="118"/>
    </location>
</feature>
<keyword evidence="1" id="KW-0472">Membrane</keyword>
<accession>A0A538SV47</accession>
<evidence type="ECO:0000313" key="3">
    <source>
        <dbReference type="Proteomes" id="UP000317716"/>
    </source>
</evidence>
<evidence type="ECO:0008006" key="4">
    <source>
        <dbReference type="Google" id="ProtNLM"/>
    </source>
</evidence>
<comment type="caution">
    <text evidence="2">The sequence shown here is derived from an EMBL/GenBank/DDBJ whole genome shotgun (WGS) entry which is preliminary data.</text>
</comment>
<evidence type="ECO:0000256" key="1">
    <source>
        <dbReference type="SAM" id="Phobius"/>
    </source>
</evidence>
<feature type="transmembrane region" description="Helical" evidence="1">
    <location>
        <begin position="69"/>
        <end position="93"/>
    </location>
</feature>
<dbReference type="AlphaFoldDB" id="A0A538SV47"/>
<gene>
    <name evidence="2" type="ORF">E6K72_06720</name>
</gene>
<name>A0A538SV47_UNCEI</name>
<keyword evidence="1" id="KW-1133">Transmembrane helix</keyword>
<organism evidence="2 3">
    <name type="scientific">Eiseniibacteriota bacterium</name>
    <dbReference type="NCBI Taxonomy" id="2212470"/>
    <lineage>
        <taxon>Bacteria</taxon>
        <taxon>Candidatus Eiseniibacteriota</taxon>
    </lineage>
</organism>
<dbReference type="EMBL" id="VBOS01000228">
    <property type="protein sequence ID" value="TMQ55231.1"/>
    <property type="molecule type" value="Genomic_DNA"/>
</dbReference>
<sequence length="135" mass="15160">MNVLAALAVLPVAVVQASLFEWAFHRYWLHRPWLPKECFTSHTLVHHQLCKFDDTFHVAEEEQEEALTFAWWGGPILIAINVIPWLLLAWALTAAGIMRFAFLLPACAAGVFLLYYIGCSSSAITGSIISRWTAT</sequence>
<protein>
    <recommendedName>
        <fullName evidence="4">Fatty acid hydroxylase domain-containing protein</fullName>
    </recommendedName>
</protein>